<keyword evidence="4" id="KW-0472">Membrane</keyword>
<dbReference type="AlphaFoldDB" id="A0A1X7R9T8"/>
<protein>
    <recommendedName>
        <fullName evidence="2">Conserved oligomeric Golgi complex subunit 5</fullName>
    </recommendedName>
</protein>
<name>A0A1X7R9T8_9SACH</name>
<keyword evidence="8" id="KW-1185">Reference proteome</keyword>
<dbReference type="PANTHER" id="PTHR13228">
    <property type="entry name" value="CONSERVED OLIGOMERIC GOLGI COMPLEX COMPONENT 5"/>
    <property type="match status" value="1"/>
</dbReference>
<proteinExistence type="predicted"/>
<evidence type="ECO:0000259" key="5">
    <source>
        <dbReference type="Pfam" id="PF10392"/>
    </source>
</evidence>
<feature type="domain" description="Conserved oligomeric Golgi complex subunit 5 N-terminal" evidence="5">
    <location>
        <begin position="9"/>
        <end position="142"/>
    </location>
</feature>
<dbReference type="Proteomes" id="UP000196158">
    <property type="component" value="Unassembled WGS sequence"/>
</dbReference>
<dbReference type="Pfam" id="PF10392">
    <property type="entry name" value="COG5_N"/>
    <property type="match status" value="1"/>
</dbReference>
<dbReference type="InterPro" id="IPR049176">
    <property type="entry name" value="COG5_N"/>
</dbReference>
<dbReference type="Pfam" id="PF20649">
    <property type="entry name" value="COG5_C"/>
    <property type="match status" value="1"/>
</dbReference>
<dbReference type="GO" id="GO:0017119">
    <property type="term" value="C:Golgi transport complex"/>
    <property type="evidence" value="ECO:0007669"/>
    <property type="project" value="InterPro"/>
</dbReference>
<evidence type="ECO:0000256" key="3">
    <source>
        <dbReference type="ARBA" id="ARBA00023034"/>
    </source>
</evidence>
<dbReference type="OrthoDB" id="18786at2759"/>
<comment type="subcellular location">
    <subcellularLocation>
        <location evidence="1">Golgi apparatus membrane</location>
        <topology evidence="1">Peripheral membrane protein</topology>
    </subcellularLocation>
</comment>
<feature type="domain" description="Conserved oligomeric Golgi complex subunit 5 helical" evidence="6">
    <location>
        <begin position="177"/>
        <end position="358"/>
    </location>
</feature>
<evidence type="ECO:0000256" key="2">
    <source>
        <dbReference type="ARBA" id="ARBA00020974"/>
    </source>
</evidence>
<dbReference type="GO" id="GO:0000139">
    <property type="term" value="C:Golgi membrane"/>
    <property type="evidence" value="ECO:0007669"/>
    <property type="project" value="UniProtKB-SubCell"/>
</dbReference>
<evidence type="ECO:0000256" key="1">
    <source>
        <dbReference type="ARBA" id="ARBA00004395"/>
    </source>
</evidence>
<organism evidence="7 8">
    <name type="scientific">Maudiozyma saulgeensis</name>
    <dbReference type="NCBI Taxonomy" id="1789683"/>
    <lineage>
        <taxon>Eukaryota</taxon>
        <taxon>Fungi</taxon>
        <taxon>Dikarya</taxon>
        <taxon>Ascomycota</taxon>
        <taxon>Saccharomycotina</taxon>
        <taxon>Saccharomycetes</taxon>
        <taxon>Saccharomycetales</taxon>
        <taxon>Saccharomycetaceae</taxon>
        <taxon>Maudiozyma</taxon>
    </lineage>
</organism>
<accession>A0A1X7R9T8</accession>
<dbReference type="EMBL" id="FXLY01000010">
    <property type="protein sequence ID" value="SMN22229.1"/>
    <property type="molecule type" value="Genomic_DNA"/>
</dbReference>
<evidence type="ECO:0000313" key="8">
    <source>
        <dbReference type="Proteomes" id="UP000196158"/>
    </source>
</evidence>
<dbReference type="PANTHER" id="PTHR13228:SF3">
    <property type="entry name" value="CONSERVED OLIGOMERIC GOLGI COMPLEX SUBUNIT 5"/>
    <property type="match status" value="1"/>
</dbReference>
<evidence type="ECO:0000256" key="4">
    <source>
        <dbReference type="ARBA" id="ARBA00023136"/>
    </source>
</evidence>
<dbReference type="InterPro" id="IPR019465">
    <property type="entry name" value="Cog5"/>
</dbReference>
<sequence>MSVNIDDFEEFLTDQFNEVRFANDLLRSTNNGVDSTTLDLETPVKKINYDLKEINSRVDTLINKNPTIMVNQIYKEKSIDDTIQSGLKSSLQYLDISYQRLQDDVLIPYTKAQKLQTILNKIHQTSNILRDSLIYIHLATRIQEIMDEEQKLSIERASQVTQLYSQLQLAIQQDVNLKSLQVIKTLEIQIGKDYRRRLLDYLVLTLTKECMNTFKIQNNKDTIKILAKNLFILSPPEFFNTINKIILSHVNINSQVLMKTINSAKTFPETFDEIVKKSHSIYALERILGDVHVKTNSNLLAEYSSQGKLQGMTVRDLFWSRIASNFKKEIDISFKRGGPVGKALQKNRKILIDSINKSMLKSSDRKDYQKHSDMMLRSISILSTEIRV</sequence>
<keyword evidence="3" id="KW-0333">Golgi apparatus</keyword>
<evidence type="ECO:0000313" key="7">
    <source>
        <dbReference type="EMBL" id="SMN22229.1"/>
    </source>
</evidence>
<reference evidence="7 8" key="1">
    <citation type="submission" date="2017-04" db="EMBL/GenBank/DDBJ databases">
        <authorList>
            <person name="Afonso C.L."/>
            <person name="Miller P.J."/>
            <person name="Scott M.A."/>
            <person name="Spackman E."/>
            <person name="Goraichik I."/>
            <person name="Dimitrov K.M."/>
            <person name="Suarez D.L."/>
            <person name="Swayne D.E."/>
        </authorList>
    </citation>
    <scope>NUCLEOTIDE SEQUENCE [LARGE SCALE GENOMIC DNA]</scope>
</reference>
<dbReference type="GO" id="GO:0006891">
    <property type="term" value="P:intra-Golgi vesicle-mediated transport"/>
    <property type="evidence" value="ECO:0007669"/>
    <property type="project" value="InterPro"/>
</dbReference>
<evidence type="ECO:0000259" key="6">
    <source>
        <dbReference type="Pfam" id="PF20649"/>
    </source>
</evidence>
<gene>
    <name evidence="7" type="ORF">KASA_0I02651G</name>
</gene>
<dbReference type="InterPro" id="IPR048485">
    <property type="entry name" value="COG5_helical"/>
</dbReference>
<dbReference type="STRING" id="1789683.A0A1X7R9T8"/>